<dbReference type="AlphaFoldDB" id="F5YRA6"/>
<dbReference type="EMBL" id="CP001843">
    <property type="protein sequence ID" value="AEF83555.1"/>
    <property type="molecule type" value="Genomic_DNA"/>
</dbReference>
<keyword evidence="2" id="KW-1185">Reference proteome</keyword>
<organism evidence="1 2">
    <name type="scientific">Treponema primitia (strain ATCC BAA-887 / DSM 12427 / ZAS-2)</name>
    <dbReference type="NCBI Taxonomy" id="545694"/>
    <lineage>
        <taxon>Bacteria</taxon>
        <taxon>Pseudomonadati</taxon>
        <taxon>Spirochaetota</taxon>
        <taxon>Spirochaetia</taxon>
        <taxon>Spirochaetales</taxon>
        <taxon>Treponemataceae</taxon>
        <taxon>Treponema</taxon>
    </lineage>
</organism>
<accession>F5YRA6</accession>
<sequence length="315" mass="36608">MSNTDKLQASDDFSKARGRAILSQIHHFMNVDKDKLLSFNDVKEILKPKHETYRGMQTIAIDLIVGSEGRYRDFNKFFLPRSEYLRQRWERVDLARIKDIPLPPIQLYEIGGVYFVRDGNHRVSVARSQGVEQIDAEITSLSSEIRISPDMTTDDLRVSLISYEKNLFYEKTGFGRLTGNKDLDFSAPGRYDVIYNHILVHKYFLNQHVSGEIPFGEALVSWYNKVYEPIIEIIQDERLYLNFPGRTPSDLYVWIVKHWDFLKQKYGVHFPVSEAALDFSQKYGAPRKGLSGLIANSIDRIFKRSPSDKQKNQFK</sequence>
<proteinExistence type="predicted"/>
<dbReference type="HOGENOM" id="CLU_061968_0_0_12"/>
<protein>
    <submittedName>
        <fullName evidence="1">Transcriptional regulator</fullName>
    </submittedName>
</protein>
<dbReference type="InterPro" id="IPR036086">
    <property type="entry name" value="ParB/Sulfiredoxin_sf"/>
</dbReference>
<reference evidence="1 2" key="2">
    <citation type="journal article" date="2011" name="ISME J.">
        <title>RNA-seq reveals cooperative metabolic interactions between two termite-gut spirochete species in co-culture.</title>
        <authorList>
            <person name="Rosenthal A.Z."/>
            <person name="Matson E.G."/>
            <person name="Eldar A."/>
            <person name="Leadbetter J.R."/>
        </authorList>
    </citation>
    <scope>NUCLEOTIDE SEQUENCE [LARGE SCALE GENOMIC DNA]</scope>
    <source>
        <strain evidence="2">ATCC BAA-887 / DSM 12427 / ZAS-2</strain>
    </source>
</reference>
<dbReference type="RefSeq" id="WP_015707597.1">
    <property type="nucleotide sequence ID" value="NC_015578.1"/>
</dbReference>
<reference evidence="2" key="1">
    <citation type="submission" date="2009-12" db="EMBL/GenBank/DDBJ databases">
        <title>Complete sequence of Treponema primitia strain ZAS-2.</title>
        <authorList>
            <person name="Tetu S.G."/>
            <person name="Matson E."/>
            <person name="Ren Q."/>
            <person name="Seshadri R."/>
            <person name="Elbourne L."/>
            <person name="Hassan K.A."/>
            <person name="Durkin A."/>
            <person name="Radune D."/>
            <person name="Mohamoud Y."/>
            <person name="Shay R."/>
            <person name="Jin S."/>
            <person name="Zhang X."/>
            <person name="Lucey K."/>
            <person name="Ballor N.R."/>
            <person name="Ottesen E."/>
            <person name="Rosenthal R."/>
            <person name="Allen A."/>
            <person name="Leadbetter J.R."/>
            <person name="Paulsen I.T."/>
        </authorList>
    </citation>
    <scope>NUCLEOTIDE SEQUENCE [LARGE SCALE GENOMIC DNA]</scope>
    <source>
        <strain evidence="2">ATCC BAA-887 / DSM 12427 / ZAS-2</strain>
    </source>
</reference>
<gene>
    <name evidence="1" type="ordered locus">TREPR_2626</name>
</gene>
<dbReference type="KEGG" id="tpi:TREPR_2626"/>
<dbReference type="SUPFAM" id="SSF110849">
    <property type="entry name" value="ParB/Sulfiredoxin"/>
    <property type="match status" value="1"/>
</dbReference>
<dbReference type="STRING" id="545694.TREPR_2626"/>
<name>F5YRA6_TREPZ</name>
<dbReference type="eggNOG" id="COG1475">
    <property type="taxonomic scope" value="Bacteria"/>
</dbReference>
<evidence type="ECO:0000313" key="1">
    <source>
        <dbReference type="EMBL" id="AEF83555.1"/>
    </source>
</evidence>
<evidence type="ECO:0000313" key="2">
    <source>
        <dbReference type="Proteomes" id="UP000009223"/>
    </source>
</evidence>
<dbReference type="OrthoDB" id="1100724at2"/>
<dbReference type="Proteomes" id="UP000009223">
    <property type="component" value="Chromosome"/>
</dbReference>